<organism evidence="4 5">
    <name type="scientific">Streptomyces thermogriseus</name>
    <dbReference type="NCBI Taxonomy" id="75292"/>
    <lineage>
        <taxon>Bacteria</taxon>
        <taxon>Bacillati</taxon>
        <taxon>Actinomycetota</taxon>
        <taxon>Actinomycetes</taxon>
        <taxon>Kitasatosporales</taxon>
        <taxon>Streptomycetaceae</taxon>
        <taxon>Streptomyces</taxon>
    </lineage>
</organism>
<dbReference type="Gene3D" id="1.10.530.10">
    <property type="match status" value="1"/>
</dbReference>
<evidence type="ECO:0000256" key="1">
    <source>
        <dbReference type="SAM" id="MobiDB-lite"/>
    </source>
</evidence>
<dbReference type="RefSeq" id="WP_067390731.1">
    <property type="nucleotide sequence ID" value="NZ_BAAAHU010000002.1"/>
</dbReference>
<feature type="compositionally biased region" description="Low complexity" evidence="1">
    <location>
        <begin position="139"/>
        <end position="156"/>
    </location>
</feature>
<keyword evidence="2" id="KW-0732">Signal</keyword>
<dbReference type="EMBL" id="BAAAHU010000002">
    <property type="protein sequence ID" value="GAA1003046.1"/>
    <property type="molecule type" value="Genomic_DNA"/>
</dbReference>
<feature type="domain" description="Transglycosylase SLT" evidence="3">
    <location>
        <begin position="191"/>
        <end position="269"/>
    </location>
</feature>
<protein>
    <recommendedName>
        <fullName evidence="3">Transglycosylase SLT domain-containing protein</fullName>
    </recommendedName>
</protein>
<proteinExistence type="predicted"/>
<evidence type="ECO:0000256" key="2">
    <source>
        <dbReference type="SAM" id="SignalP"/>
    </source>
</evidence>
<dbReference type="Proteomes" id="UP001501072">
    <property type="component" value="Unassembled WGS sequence"/>
</dbReference>
<evidence type="ECO:0000313" key="4">
    <source>
        <dbReference type="EMBL" id="GAA1003046.1"/>
    </source>
</evidence>
<reference evidence="5" key="1">
    <citation type="journal article" date="2019" name="Int. J. Syst. Evol. Microbiol.">
        <title>The Global Catalogue of Microorganisms (GCM) 10K type strain sequencing project: providing services to taxonomists for standard genome sequencing and annotation.</title>
        <authorList>
            <consortium name="The Broad Institute Genomics Platform"/>
            <consortium name="The Broad Institute Genome Sequencing Center for Infectious Disease"/>
            <person name="Wu L."/>
            <person name="Ma J."/>
        </authorList>
    </citation>
    <scope>NUCLEOTIDE SEQUENCE [LARGE SCALE GENOMIC DNA]</scope>
    <source>
        <strain evidence="5">JCM 11269</strain>
    </source>
</reference>
<evidence type="ECO:0000259" key="3">
    <source>
        <dbReference type="Pfam" id="PF01464"/>
    </source>
</evidence>
<dbReference type="InterPro" id="IPR008258">
    <property type="entry name" value="Transglycosylase_SLT_dom_1"/>
</dbReference>
<gene>
    <name evidence="4" type="ORF">GCM10009564_02000</name>
</gene>
<dbReference type="SUPFAM" id="SSF53955">
    <property type="entry name" value="Lysozyme-like"/>
    <property type="match status" value="1"/>
</dbReference>
<evidence type="ECO:0000313" key="5">
    <source>
        <dbReference type="Proteomes" id="UP001501072"/>
    </source>
</evidence>
<accession>A0ABP4DA43</accession>
<name>A0ABP4DA43_9ACTN</name>
<feature type="region of interest" description="Disordered" evidence="1">
    <location>
        <begin position="139"/>
        <end position="164"/>
    </location>
</feature>
<sequence>MPAHFRARALGRALTARRKCAVAGSAVLGAAALAVSAVPSQAQPATGTAAVAAAPVQLGTQPIEGVKAGVTDQLARDSVKIQAIEARQQAARAAAKKAVAEKAAVEKTAAHAAGKAVAKKAAVDKAAVNKAVVKKARAAHQAEQAASRSAARPQAQKTAAPTSYPNNLDGWIRESLAIMKKHNIPGTYQGLYRNIMRESSGNPYAINNWDINARNGVPSKGLLQVIPPTFKAYHVPGTSWNIYDPVANITAAANYAAHRYGSIDNVYGAY</sequence>
<comment type="caution">
    <text evidence="4">The sequence shown here is derived from an EMBL/GenBank/DDBJ whole genome shotgun (WGS) entry which is preliminary data.</text>
</comment>
<feature type="chain" id="PRO_5045831084" description="Transglycosylase SLT domain-containing protein" evidence="2">
    <location>
        <begin position="43"/>
        <end position="270"/>
    </location>
</feature>
<feature type="signal peptide" evidence="2">
    <location>
        <begin position="1"/>
        <end position="42"/>
    </location>
</feature>
<dbReference type="Pfam" id="PF01464">
    <property type="entry name" value="SLT"/>
    <property type="match status" value="1"/>
</dbReference>
<keyword evidence="5" id="KW-1185">Reference proteome</keyword>
<dbReference type="InterPro" id="IPR023346">
    <property type="entry name" value="Lysozyme-like_dom_sf"/>
</dbReference>